<dbReference type="Gene3D" id="2.130.10.130">
    <property type="entry name" value="Integrin alpha, N-terminal"/>
    <property type="match status" value="3"/>
</dbReference>
<evidence type="ECO:0000313" key="4">
    <source>
        <dbReference type="EMBL" id="SEP97019.1"/>
    </source>
</evidence>
<organism evidence="4 5">
    <name type="scientific">Streptomyces radiopugnans</name>
    <dbReference type="NCBI Taxonomy" id="403935"/>
    <lineage>
        <taxon>Bacteria</taxon>
        <taxon>Bacillati</taxon>
        <taxon>Actinomycetota</taxon>
        <taxon>Actinomycetes</taxon>
        <taxon>Kitasatosporales</taxon>
        <taxon>Streptomycetaceae</taxon>
        <taxon>Streptomyces</taxon>
    </lineage>
</organism>
<feature type="region of interest" description="Disordered" evidence="2">
    <location>
        <begin position="23"/>
        <end position="69"/>
    </location>
</feature>
<dbReference type="AlphaFoldDB" id="A0A1H9C7B3"/>
<feature type="compositionally biased region" description="Basic and acidic residues" evidence="2">
    <location>
        <begin position="56"/>
        <end position="69"/>
    </location>
</feature>
<dbReference type="RefSeq" id="WP_093656982.1">
    <property type="nucleotide sequence ID" value="NZ_FOET01000003.1"/>
</dbReference>
<evidence type="ECO:0000313" key="5">
    <source>
        <dbReference type="Proteomes" id="UP000199055"/>
    </source>
</evidence>
<keyword evidence="5" id="KW-1185">Reference proteome</keyword>
<name>A0A1H9C7B3_9ACTN</name>
<dbReference type="EMBL" id="FOET01000003">
    <property type="protein sequence ID" value="SEP97019.1"/>
    <property type="molecule type" value="Genomic_DNA"/>
</dbReference>
<keyword evidence="1 3" id="KW-0732">Signal</keyword>
<feature type="chain" id="PRO_5038902318" evidence="3">
    <location>
        <begin position="21"/>
        <end position="494"/>
    </location>
</feature>
<evidence type="ECO:0000256" key="3">
    <source>
        <dbReference type="SAM" id="SignalP"/>
    </source>
</evidence>
<dbReference type="Pfam" id="PF13517">
    <property type="entry name" value="FG-GAP_3"/>
    <property type="match status" value="2"/>
</dbReference>
<protein>
    <submittedName>
        <fullName evidence="4">Repeat domain-containing protein</fullName>
    </submittedName>
</protein>
<evidence type="ECO:0000256" key="1">
    <source>
        <dbReference type="ARBA" id="ARBA00022729"/>
    </source>
</evidence>
<sequence>MKRHGLPAVLTWLCAAALLAAGCSSGSREGGTSGDSAPPSSASSPASPLPAPTGRDTGEVNRDDVNGDGHADVVVNGWYRQPKNSGKWRNNRFVALASPGGPDPAAAFRLSERFAAPDPKVVSAPFSLDSSVQFTGDLDDDGHADIVVRAPRADGRGRLTDHQFVVWGGPEGPVGATELPPGAHRAAAVGDFDGDGALDLLTLAPASSEYDLKPQPATVLHGPLDRDGGTPRTTTESDVGHGGWVPVSHVLAGDFDGDGRDDLLTMAEYGEEDVRFEEKGIEDVEDAHFHRGTPQGLREAGTVPGITGRLPGYAAIPHAVGDFDGDGRDDVLARPREGGGLVVVPGGAKGLGRGRGPVALEGVRTSYVRAPAVGDLNGDGRDDVALRTPGKDRRVGRVTVLLGGPGGLDDGRATVIDRYAIGLDGKPAHPGDRDFFGRDLHIADLDTDGRAELLIGTFGFNQPRKEAGYWILSGTESGPSTTDRRFVATKDFGG</sequence>
<dbReference type="InterPro" id="IPR013517">
    <property type="entry name" value="FG-GAP"/>
</dbReference>
<dbReference type="Proteomes" id="UP000199055">
    <property type="component" value="Unassembled WGS sequence"/>
</dbReference>
<feature type="region of interest" description="Disordered" evidence="2">
    <location>
        <begin position="213"/>
        <end position="241"/>
    </location>
</feature>
<dbReference type="STRING" id="403935.SAMN05216481_10376"/>
<dbReference type="PROSITE" id="PS51257">
    <property type="entry name" value="PROKAR_LIPOPROTEIN"/>
    <property type="match status" value="1"/>
</dbReference>
<reference evidence="4 5" key="1">
    <citation type="submission" date="2016-10" db="EMBL/GenBank/DDBJ databases">
        <authorList>
            <person name="de Groot N.N."/>
        </authorList>
    </citation>
    <scope>NUCLEOTIDE SEQUENCE [LARGE SCALE GENOMIC DNA]</scope>
    <source>
        <strain evidence="4 5">CGMCC 4.3519</strain>
    </source>
</reference>
<dbReference type="SUPFAM" id="SSF69318">
    <property type="entry name" value="Integrin alpha N-terminal domain"/>
    <property type="match status" value="1"/>
</dbReference>
<dbReference type="InterPro" id="IPR028994">
    <property type="entry name" value="Integrin_alpha_N"/>
</dbReference>
<gene>
    <name evidence="4" type="ORF">SAMN05216481_10376</name>
</gene>
<feature type="compositionally biased region" description="Low complexity" evidence="2">
    <location>
        <begin position="36"/>
        <end position="46"/>
    </location>
</feature>
<accession>A0A1H9C7B3</accession>
<proteinExistence type="predicted"/>
<evidence type="ECO:0000256" key="2">
    <source>
        <dbReference type="SAM" id="MobiDB-lite"/>
    </source>
</evidence>
<feature type="signal peptide" evidence="3">
    <location>
        <begin position="1"/>
        <end position="20"/>
    </location>
</feature>
<dbReference type="PANTHER" id="PTHR46580">
    <property type="entry name" value="SENSOR KINASE-RELATED"/>
    <property type="match status" value="1"/>
</dbReference>